<evidence type="ECO:0000313" key="2">
    <source>
        <dbReference type="Proteomes" id="UP000178313"/>
    </source>
</evidence>
<protein>
    <submittedName>
        <fullName evidence="1">Uncharacterized protein</fullName>
    </submittedName>
</protein>
<dbReference type="AlphaFoldDB" id="A0A1F8B0R1"/>
<gene>
    <name evidence="1" type="ORF">A3E46_02345</name>
</gene>
<comment type="caution">
    <text evidence="1">The sequence shown here is derived from an EMBL/GenBank/DDBJ whole genome shotgun (WGS) entry which is preliminary data.</text>
</comment>
<reference evidence="1 2" key="1">
    <citation type="journal article" date="2016" name="Nat. Commun.">
        <title>Thousands of microbial genomes shed light on interconnected biogeochemical processes in an aquifer system.</title>
        <authorList>
            <person name="Anantharaman K."/>
            <person name="Brown C.T."/>
            <person name="Hug L.A."/>
            <person name="Sharon I."/>
            <person name="Castelle C.J."/>
            <person name="Probst A.J."/>
            <person name="Thomas B.C."/>
            <person name="Singh A."/>
            <person name="Wilkins M.J."/>
            <person name="Karaoz U."/>
            <person name="Brodie E.L."/>
            <person name="Williams K.H."/>
            <person name="Hubbard S.S."/>
            <person name="Banfield J.F."/>
        </authorList>
    </citation>
    <scope>NUCLEOTIDE SEQUENCE [LARGE SCALE GENOMIC DNA]</scope>
</reference>
<evidence type="ECO:0000313" key="1">
    <source>
        <dbReference type="EMBL" id="OGM57008.1"/>
    </source>
</evidence>
<dbReference type="EMBL" id="MGGZ01000020">
    <property type="protein sequence ID" value="OGM57008.1"/>
    <property type="molecule type" value="Genomic_DNA"/>
</dbReference>
<accession>A0A1F8B0R1</accession>
<dbReference type="STRING" id="1802513.A3E46_02345"/>
<proteinExistence type="predicted"/>
<sequence>MSIETKLMVKLPLSVAIVIREKPVPAGAEETTFGLGVGLLVGEGVDEFLGVAVGVGDGPGEASWVGDGEGVASFVFGKKPLFPIIRKDTRRTIIKSGRSRIKP</sequence>
<organism evidence="1 2">
    <name type="scientific">Candidatus Woesebacteria bacterium RIFCSPHIGHO2_12_FULL_46_16</name>
    <dbReference type="NCBI Taxonomy" id="1802513"/>
    <lineage>
        <taxon>Bacteria</taxon>
        <taxon>Candidatus Woeseibacteriota</taxon>
    </lineage>
</organism>
<name>A0A1F8B0R1_9BACT</name>
<dbReference type="Proteomes" id="UP000178313">
    <property type="component" value="Unassembled WGS sequence"/>
</dbReference>